<keyword evidence="3 6" id="KW-0812">Transmembrane</keyword>
<evidence type="ECO:0000256" key="4">
    <source>
        <dbReference type="ARBA" id="ARBA00022989"/>
    </source>
</evidence>
<dbReference type="Proteomes" id="UP000001695">
    <property type="component" value="Chromosome"/>
</dbReference>
<dbReference type="GO" id="GO:0015920">
    <property type="term" value="P:lipopolysaccharide transport"/>
    <property type="evidence" value="ECO:0007669"/>
    <property type="project" value="TreeGrafter"/>
</dbReference>
<reference evidence="8" key="1">
    <citation type="submission" date="2008-03" db="EMBL/GenBank/DDBJ databases">
        <title>Complete sequence of chromosome of Beijerinckia indica subsp. indica ATCC 9039.</title>
        <authorList>
            <consortium name="US DOE Joint Genome Institute"/>
            <person name="Copeland A."/>
            <person name="Lucas S."/>
            <person name="Lapidus A."/>
            <person name="Glavina del Rio T."/>
            <person name="Dalin E."/>
            <person name="Tice H."/>
            <person name="Bruce D."/>
            <person name="Goodwin L."/>
            <person name="Pitluck S."/>
            <person name="LaButti K."/>
            <person name="Schmutz J."/>
            <person name="Larimer F."/>
            <person name="Land M."/>
            <person name="Hauser L."/>
            <person name="Kyrpides N."/>
            <person name="Mikhailova N."/>
            <person name="Dunfield P.F."/>
            <person name="Dedysh S.N."/>
            <person name="Liesack W."/>
            <person name="Saw J.H."/>
            <person name="Alam M."/>
            <person name="Chen Y."/>
            <person name="Murrell J.C."/>
            <person name="Richardson P."/>
        </authorList>
    </citation>
    <scope>NUCLEOTIDE SEQUENCE [LARGE SCALE GENOMIC DNA]</scope>
    <source>
        <strain evidence="8">ATCC 9039 / DSM 1715 / NCIMB 8712</strain>
    </source>
</reference>
<gene>
    <name evidence="7" type="ordered locus">Bind_0593</name>
</gene>
<dbReference type="InterPro" id="IPR005495">
    <property type="entry name" value="LptG/LptF_permease"/>
</dbReference>
<evidence type="ECO:0000256" key="2">
    <source>
        <dbReference type="ARBA" id="ARBA00022475"/>
    </source>
</evidence>
<feature type="transmembrane region" description="Helical" evidence="6">
    <location>
        <begin position="12"/>
        <end position="34"/>
    </location>
</feature>
<proteinExistence type="predicted"/>
<dbReference type="PANTHER" id="PTHR33529">
    <property type="entry name" value="SLR0882 PROTEIN-RELATED"/>
    <property type="match status" value="1"/>
</dbReference>
<dbReference type="STRING" id="395963.Bind_0593"/>
<keyword evidence="8" id="KW-1185">Reference proteome</keyword>
<dbReference type="PANTHER" id="PTHR33529:SF6">
    <property type="entry name" value="YJGP_YJGQ FAMILY PERMEASE"/>
    <property type="match status" value="1"/>
</dbReference>
<evidence type="ECO:0000256" key="6">
    <source>
        <dbReference type="SAM" id="Phobius"/>
    </source>
</evidence>
<feature type="transmembrane region" description="Helical" evidence="6">
    <location>
        <begin position="340"/>
        <end position="360"/>
    </location>
</feature>
<evidence type="ECO:0000313" key="8">
    <source>
        <dbReference type="Proteomes" id="UP000001695"/>
    </source>
</evidence>
<evidence type="ECO:0000313" key="7">
    <source>
        <dbReference type="EMBL" id="ACB94245.1"/>
    </source>
</evidence>
<dbReference type="OrthoDB" id="8433257at2"/>
<keyword evidence="4 6" id="KW-1133">Transmembrane helix</keyword>
<keyword evidence="2" id="KW-1003">Cell membrane</keyword>
<dbReference type="eggNOG" id="COG0795">
    <property type="taxonomic scope" value="Bacteria"/>
</dbReference>
<dbReference type="EMBL" id="CP001016">
    <property type="protein sequence ID" value="ACB94245.1"/>
    <property type="molecule type" value="Genomic_DNA"/>
</dbReference>
<dbReference type="AlphaFoldDB" id="B2IFN4"/>
<accession>B2IFN4</accession>
<keyword evidence="5 6" id="KW-0472">Membrane</keyword>
<dbReference type="GO" id="GO:0043190">
    <property type="term" value="C:ATP-binding cassette (ABC) transporter complex"/>
    <property type="evidence" value="ECO:0007669"/>
    <property type="project" value="TreeGrafter"/>
</dbReference>
<feature type="transmembrane region" description="Helical" evidence="6">
    <location>
        <begin position="281"/>
        <end position="301"/>
    </location>
</feature>
<reference evidence="7 8" key="2">
    <citation type="journal article" date="2010" name="J. Bacteriol.">
        <title>Complete genome sequence of Beijerinckia indica subsp. indica.</title>
        <authorList>
            <person name="Tamas I."/>
            <person name="Dedysh S.N."/>
            <person name="Liesack W."/>
            <person name="Stott M.B."/>
            <person name="Alam M."/>
            <person name="Murrell J.C."/>
            <person name="Dunfield P.F."/>
        </authorList>
    </citation>
    <scope>NUCLEOTIDE SEQUENCE [LARGE SCALE GENOMIC DNA]</scope>
    <source>
        <strain evidence="8">ATCC 9039 / DSM 1715 / NCIMB 8712</strain>
    </source>
</reference>
<comment type="subcellular location">
    <subcellularLocation>
        <location evidence="1">Cell membrane</location>
        <topology evidence="1">Multi-pass membrane protein</topology>
    </subcellularLocation>
</comment>
<evidence type="ECO:0000256" key="3">
    <source>
        <dbReference type="ARBA" id="ARBA00022692"/>
    </source>
</evidence>
<dbReference type="RefSeq" id="WP_012383603.1">
    <property type="nucleotide sequence ID" value="NC_010581.1"/>
</dbReference>
<feature type="transmembrane region" description="Helical" evidence="6">
    <location>
        <begin position="94"/>
        <end position="116"/>
    </location>
</feature>
<feature type="transmembrane region" description="Helical" evidence="6">
    <location>
        <begin position="46"/>
        <end position="73"/>
    </location>
</feature>
<evidence type="ECO:0000256" key="5">
    <source>
        <dbReference type="ARBA" id="ARBA00023136"/>
    </source>
</evidence>
<evidence type="ECO:0000256" key="1">
    <source>
        <dbReference type="ARBA" id="ARBA00004651"/>
    </source>
</evidence>
<sequence length="386" mass="42934">MPRLLTLYLTRRIALSVLMIEASLCLPLVMTSLFSALPPAAVRGGLIWPALLGTLPTVLYIALPMAVGIAIALEFYRMASEGMIAVLYSLRLSVWSICLPGIVIAMVCVFFGYFVASFVAPNYVGQMHDVVHVIRNSLNHRMLEPAHFYTFDNGSKTLYFQRWRSSDVVSGMFIHQFSDEKKEEEIITASIAEFRRNENGVMLVLSDGSIESRPEGATAIHTAHFDEYVIPIDMQGTGGMPKRNWRGVFEVPALEFFRERPQQADDPRRFSEWTSEATKRFAVPFLALSHTILAMGLVLTLANATGRSTKAGLTAFIVVPLAHILILIGAETLVRQDPRLVWLVGLAIAAELGVGCYLLYRKNANFLIQRRAATDYQQGAEEYQGA</sequence>
<name>B2IFN4_BEII9</name>
<dbReference type="Pfam" id="PF03739">
    <property type="entry name" value="LptF_LptG"/>
    <property type="match status" value="1"/>
</dbReference>
<dbReference type="HOGENOM" id="CLU_727242_0_0_5"/>
<organism evidence="7 8">
    <name type="scientific">Beijerinckia indica subsp. indica (strain ATCC 9039 / DSM 1715 / NCIMB 8712)</name>
    <dbReference type="NCBI Taxonomy" id="395963"/>
    <lineage>
        <taxon>Bacteria</taxon>
        <taxon>Pseudomonadati</taxon>
        <taxon>Pseudomonadota</taxon>
        <taxon>Alphaproteobacteria</taxon>
        <taxon>Hyphomicrobiales</taxon>
        <taxon>Beijerinckiaceae</taxon>
        <taxon>Beijerinckia</taxon>
    </lineage>
</organism>
<protein>
    <submittedName>
        <fullName evidence="7">Permease-like protein</fullName>
    </submittedName>
</protein>
<feature type="transmembrane region" description="Helical" evidence="6">
    <location>
        <begin position="313"/>
        <end position="334"/>
    </location>
</feature>
<dbReference type="KEGG" id="bid:Bind_0593"/>